<dbReference type="Proteomes" id="UP000262901">
    <property type="component" value="Unassembled WGS sequence"/>
</dbReference>
<organism evidence="6 8">
    <name type="scientific">Streptococcus chenjunshii</name>
    <dbReference type="NCBI Taxonomy" id="2173853"/>
    <lineage>
        <taxon>Bacteria</taxon>
        <taxon>Bacillati</taxon>
        <taxon>Bacillota</taxon>
        <taxon>Bacilli</taxon>
        <taxon>Lactobacillales</taxon>
        <taxon>Streptococcaceae</taxon>
        <taxon>Streptococcus</taxon>
    </lineage>
</organism>
<reference evidence="7" key="3">
    <citation type="submission" date="2018-08" db="EMBL/GenBank/DDBJ databases">
        <title>Streptococcus chenjunshii sp. nov., isolated from stools sample of the Tibetan antelope in the Qinghai-Tibet plateau, China.</title>
        <authorList>
            <person name="Tian Z."/>
        </authorList>
    </citation>
    <scope>NUCLEOTIDE SEQUENCE [LARGE SCALE GENOMIC DNA]</scope>
    <source>
        <strain evidence="7">Z15</strain>
    </source>
</reference>
<sequence>MFSPLIRSLGATILYLVPNYLVLLPYQSQKLFPQFSPAVPFTLLCLIYLAYTWFFTRIIDRRPWSVLELKLDKNALQGFMLSLLLTAFLVILGAGVSVLIFHDYFFSNTLTLPNLWQSFALSFLLQGFPEEIVYRGYMVQTLERKPLPTLLISSSLFALMHIVHIIPFLGGSIEGLFNIFYAFCFGMLACLLKFLFHTTWAAVAVHGGLHMTREILSMLGLPLTPSIFGLVNGLLMLLIAVFLLYRYRNRLTSWEALQSLSNS</sequence>
<feature type="transmembrane region" description="Helical" evidence="2">
    <location>
        <begin position="149"/>
        <end position="169"/>
    </location>
</feature>
<dbReference type="InterPro" id="IPR003675">
    <property type="entry name" value="Rce1/LyrA-like_dom"/>
</dbReference>
<dbReference type="Proteomes" id="UP000264056">
    <property type="component" value="Unassembled WGS sequence"/>
</dbReference>
<evidence type="ECO:0000256" key="1">
    <source>
        <dbReference type="ARBA" id="ARBA00009067"/>
    </source>
</evidence>
<evidence type="ECO:0000313" key="4">
    <source>
        <dbReference type="EMBL" id="AXQ78478.1"/>
    </source>
</evidence>
<proteinExistence type="inferred from homology"/>
<name>A0A372KPR9_9STRE</name>
<dbReference type="PANTHER" id="PTHR39430:SF1">
    <property type="entry name" value="PROTEASE"/>
    <property type="match status" value="1"/>
</dbReference>
<accession>A0A346NBT3</accession>
<keyword evidence="2" id="KW-1133">Transmembrane helix</keyword>
<keyword evidence="9" id="KW-1185">Reference proteome</keyword>
<dbReference type="KEGG" id="schj:DDV21_004990"/>
<evidence type="ECO:0000259" key="3">
    <source>
        <dbReference type="Pfam" id="PF02517"/>
    </source>
</evidence>
<dbReference type="Proteomes" id="UP000246115">
    <property type="component" value="Chromosome"/>
</dbReference>
<dbReference type="GO" id="GO:0004175">
    <property type="term" value="F:endopeptidase activity"/>
    <property type="evidence" value="ECO:0007669"/>
    <property type="project" value="UniProtKB-ARBA"/>
</dbReference>
<accession>A0A372KPR9</accession>
<feature type="transmembrane region" description="Helical" evidence="2">
    <location>
        <begin position="223"/>
        <end position="245"/>
    </location>
</feature>
<keyword evidence="6" id="KW-0378">Hydrolase</keyword>
<keyword evidence="2" id="KW-0812">Transmembrane</keyword>
<feature type="transmembrane region" description="Helical" evidence="2">
    <location>
        <begin position="176"/>
        <end position="203"/>
    </location>
</feature>
<keyword evidence="2" id="KW-0472">Membrane</keyword>
<keyword evidence="6" id="KW-0645">Protease</keyword>
<evidence type="ECO:0000313" key="6">
    <source>
        <dbReference type="EMBL" id="RFU54253.1"/>
    </source>
</evidence>
<gene>
    <name evidence="4" type="ORF">DDV21_004990</name>
    <name evidence="5" type="ORF">DDV22_01055</name>
    <name evidence="6" type="ORF">DDV23_01610</name>
</gene>
<evidence type="ECO:0000313" key="7">
    <source>
        <dbReference type="Proteomes" id="UP000246115"/>
    </source>
</evidence>
<comment type="similarity">
    <text evidence="1">Belongs to the UPF0177 family.</text>
</comment>
<feature type="transmembrane region" description="Helical" evidence="2">
    <location>
        <begin position="6"/>
        <end position="26"/>
    </location>
</feature>
<keyword evidence="6" id="KW-0482">Metalloprotease</keyword>
<evidence type="ECO:0000256" key="2">
    <source>
        <dbReference type="SAM" id="Phobius"/>
    </source>
</evidence>
<reference evidence="6 8" key="2">
    <citation type="submission" date="2018-08" db="EMBL/GenBank/DDBJ databases">
        <title>Draft genome of Streptococcus sp. nov. Z1.</title>
        <authorList>
            <person name="Tian Z."/>
        </authorList>
    </citation>
    <scope>NUCLEOTIDE SEQUENCE [LARGE SCALE GENOMIC DNA]</scope>
    <source>
        <strain evidence="6">Z1</strain>
        <strain evidence="8">Z1(2018)</strain>
    </source>
</reference>
<dbReference type="PANTHER" id="PTHR39430">
    <property type="entry name" value="MEMBRANE-ASSOCIATED PROTEASE-RELATED"/>
    <property type="match status" value="1"/>
</dbReference>
<feature type="transmembrane region" description="Helical" evidence="2">
    <location>
        <begin position="38"/>
        <end position="59"/>
    </location>
</feature>
<evidence type="ECO:0000313" key="9">
    <source>
        <dbReference type="Proteomes" id="UP000264056"/>
    </source>
</evidence>
<evidence type="ECO:0000313" key="8">
    <source>
        <dbReference type="Proteomes" id="UP000262901"/>
    </source>
</evidence>
<dbReference type="EMBL" id="QVQY01000001">
    <property type="protein sequence ID" value="RFU52061.1"/>
    <property type="molecule type" value="Genomic_DNA"/>
</dbReference>
<reference evidence="4" key="4">
    <citation type="journal article" date="2019" name="Int. J. Syst. Evol. Microbiol.">
        <title>Streptococcus chenjunshii sp. nov. isolated from feces of Tibetan antelopes.</title>
        <authorList>
            <person name="Tian Z."/>
            <person name="Lu S."/>
            <person name="Jin D."/>
            <person name="Yang J."/>
            <person name="Pu J."/>
            <person name="Lai X.H."/>
            <person name="Bai X.N."/>
            <person name="Wu X.M."/>
            <person name="Li J."/>
            <person name="Wang S."/>
            <person name="Xu J."/>
        </authorList>
    </citation>
    <scope>NUCLEOTIDE SEQUENCE</scope>
    <source>
        <strain evidence="4">Z15</strain>
    </source>
</reference>
<dbReference type="EMBL" id="CP031733">
    <property type="protein sequence ID" value="AXQ78478.1"/>
    <property type="molecule type" value="Genomic_DNA"/>
</dbReference>
<dbReference type="EMBL" id="QVQZ01000001">
    <property type="protein sequence ID" value="RFU54253.1"/>
    <property type="molecule type" value="Genomic_DNA"/>
</dbReference>
<reference evidence="5 9" key="1">
    <citation type="submission" date="2018-08" db="EMBL/GenBank/DDBJ databases">
        <title>Draft genome of Streptococcus sp .nov. Z2.</title>
        <authorList>
            <person name="Tian Z."/>
        </authorList>
    </citation>
    <scope>NUCLEOTIDE SEQUENCE [LARGE SCALE GENOMIC DNA]</scope>
    <source>
        <strain evidence="5 9">Z2</strain>
    </source>
</reference>
<feature type="transmembrane region" description="Helical" evidence="2">
    <location>
        <begin position="79"/>
        <end position="100"/>
    </location>
</feature>
<protein>
    <submittedName>
        <fullName evidence="6">CPBP family intramembrane metalloprotease</fullName>
    </submittedName>
</protein>
<dbReference type="GO" id="GO:0006508">
    <property type="term" value="P:proteolysis"/>
    <property type="evidence" value="ECO:0007669"/>
    <property type="project" value="UniProtKB-KW"/>
</dbReference>
<dbReference type="Pfam" id="PF02517">
    <property type="entry name" value="Rce1-like"/>
    <property type="match status" value="1"/>
</dbReference>
<dbReference type="GO" id="GO:0080120">
    <property type="term" value="P:CAAX-box protein maturation"/>
    <property type="evidence" value="ECO:0007669"/>
    <property type="project" value="UniProtKB-ARBA"/>
</dbReference>
<dbReference type="AlphaFoldDB" id="A0A372KPR9"/>
<feature type="domain" description="CAAX prenyl protease 2/Lysostaphin resistance protein A-like" evidence="3">
    <location>
        <begin position="115"/>
        <end position="209"/>
    </location>
</feature>
<dbReference type="GO" id="GO:0008237">
    <property type="term" value="F:metallopeptidase activity"/>
    <property type="evidence" value="ECO:0007669"/>
    <property type="project" value="UniProtKB-KW"/>
</dbReference>
<evidence type="ECO:0000313" key="5">
    <source>
        <dbReference type="EMBL" id="RFU52061.1"/>
    </source>
</evidence>